<comment type="caution">
    <text evidence="1">The sequence shown here is derived from an EMBL/GenBank/DDBJ whole genome shotgun (WGS) entry which is preliminary data.</text>
</comment>
<keyword evidence="2" id="KW-1185">Reference proteome</keyword>
<name>A0A7X0LSU8_9ACTN</name>
<organism evidence="1 2">
    <name type="scientific">Streptomyces candidus</name>
    <dbReference type="NCBI Taxonomy" id="67283"/>
    <lineage>
        <taxon>Bacteria</taxon>
        <taxon>Bacillati</taxon>
        <taxon>Actinomycetota</taxon>
        <taxon>Actinomycetes</taxon>
        <taxon>Kitasatosporales</taxon>
        <taxon>Streptomycetaceae</taxon>
        <taxon>Streptomyces</taxon>
    </lineage>
</organism>
<sequence>MSESAFSRATAVAVAEAVRPWLSTDVDEPPPAAAIVAALRTAEAEHSGHQRDLWGHAVGNATCAMTAQDNHSARWLWATVLDYARLATAANRAAAVTLSGGVPEPAPA</sequence>
<gene>
    <name evidence="1" type="ORF">HNQ79_006099</name>
</gene>
<reference evidence="1 2" key="1">
    <citation type="submission" date="2020-08" db="EMBL/GenBank/DDBJ databases">
        <title>Genomic Encyclopedia of Type Strains, Phase IV (KMG-IV): sequencing the most valuable type-strain genomes for metagenomic binning, comparative biology and taxonomic classification.</title>
        <authorList>
            <person name="Goeker M."/>
        </authorList>
    </citation>
    <scope>NUCLEOTIDE SEQUENCE [LARGE SCALE GENOMIC DNA]</scope>
    <source>
        <strain evidence="1 2">DSM 40141</strain>
    </source>
</reference>
<evidence type="ECO:0000313" key="2">
    <source>
        <dbReference type="Proteomes" id="UP000540423"/>
    </source>
</evidence>
<protein>
    <submittedName>
        <fullName evidence="1">Uncharacterized protein</fullName>
    </submittedName>
</protein>
<accession>A0A7X0LSU8</accession>
<dbReference type="RefSeq" id="WP_185036124.1">
    <property type="nucleotide sequence ID" value="NZ_BNBN01000015.1"/>
</dbReference>
<dbReference type="Proteomes" id="UP000540423">
    <property type="component" value="Unassembled WGS sequence"/>
</dbReference>
<proteinExistence type="predicted"/>
<dbReference type="EMBL" id="JACHEM010000024">
    <property type="protein sequence ID" value="MBB6439587.1"/>
    <property type="molecule type" value="Genomic_DNA"/>
</dbReference>
<evidence type="ECO:0000313" key="1">
    <source>
        <dbReference type="EMBL" id="MBB6439587.1"/>
    </source>
</evidence>
<dbReference type="AlphaFoldDB" id="A0A7X0LSU8"/>